<protein>
    <submittedName>
        <fullName evidence="2">Uncharacterized protein</fullName>
    </submittedName>
</protein>
<sequence>MTSIDEVKSNSSTIADPKVTNSSQPETLFCEYKDCKFRFDINLSSTQRQVQSGEHELLMELTTKDGQRRVFSLDVHALAFLHEQLEKVEQAFPRCYVYNK</sequence>
<dbReference type="Proteomes" id="UP000580250">
    <property type="component" value="Unassembled WGS sequence"/>
</dbReference>
<evidence type="ECO:0000256" key="1">
    <source>
        <dbReference type="SAM" id="MobiDB-lite"/>
    </source>
</evidence>
<accession>A0A6V7UI54</accession>
<dbReference type="AlphaFoldDB" id="A0A6V7UI54"/>
<name>A0A6V7UI54_MELEN</name>
<dbReference type="EMBL" id="CAJEWN010000070">
    <property type="protein sequence ID" value="CAD2158377.1"/>
    <property type="molecule type" value="Genomic_DNA"/>
</dbReference>
<gene>
    <name evidence="2" type="ORF">MENT_LOCUS13129</name>
</gene>
<feature type="compositionally biased region" description="Polar residues" evidence="1">
    <location>
        <begin position="9"/>
        <end position="23"/>
    </location>
</feature>
<reference evidence="2 3" key="1">
    <citation type="submission" date="2020-08" db="EMBL/GenBank/DDBJ databases">
        <authorList>
            <person name="Koutsovoulos G."/>
            <person name="Danchin GJ E."/>
        </authorList>
    </citation>
    <scope>NUCLEOTIDE SEQUENCE [LARGE SCALE GENOMIC DNA]</scope>
</reference>
<comment type="caution">
    <text evidence="2">The sequence shown here is derived from an EMBL/GenBank/DDBJ whole genome shotgun (WGS) entry which is preliminary data.</text>
</comment>
<feature type="region of interest" description="Disordered" evidence="1">
    <location>
        <begin position="1"/>
        <end position="23"/>
    </location>
</feature>
<organism evidence="2 3">
    <name type="scientific">Meloidogyne enterolobii</name>
    <name type="common">Root-knot nematode worm</name>
    <name type="synonym">Meloidogyne mayaguensis</name>
    <dbReference type="NCBI Taxonomy" id="390850"/>
    <lineage>
        <taxon>Eukaryota</taxon>
        <taxon>Metazoa</taxon>
        <taxon>Ecdysozoa</taxon>
        <taxon>Nematoda</taxon>
        <taxon>Chromadorea</taxon>
        <taxon>Rhabditida</taxon>
        <taxon>Tylenchina</taxon>
        <taxon>Tylenchomorpha</taxon>
        <taxon>Tylenchoidea</taxon>
        <taxon>Meloidogynidae</taxon>
        <taxon>Meloidogyninae</taxon>
        <taxon>Meloidogyne</taxon>
    </lineage>
</organism>
<proteinExistence type="predicted"/>
<evidence type="ECO:0000313" key="2">
    <source>
        <dbReference type="EMBL" id="CAD2158377.1"/>
    </source>
</evidence>
<evidence type="ECO:0000313" key="3">
    <source>
        <dbReference type="Proteomes" id="UP000580250"/>
    </source>
</evidence>